<evidence type="ECO:0000313" key="2">
    <source>
        <dbReference type="EMBL" id="GAA4893984.1"/>
    </source>
</evidence>
<evidence type="ECO:0000256" key="1">
    <source>
        <dbReference type="SAM" id="MobiDB-lite"/>
    </source>
</evidence>
<proteinExistence type="predicted"/>
<evidence type="ECO:0008006" key="4">
    <source>
        <dbReference type="Google" id="ProtNLM"/>
    </source>
</evidence>
<organism evidence="2 3">
    <name type="scientific">Tessaracoccus lubricantis</name>
    <dbReference type="NCBI Taxonomy" id="545543"/>
    <lineage>
        <taxon>Bacteria</taxon>
        <taxon>Bacillati</taxon>
        <taxon>Actinomycetota</taxon>
        <taxon>Actinomycetes</taxon>
        <taxon>Propionibacteriales</taxon>
        <taxon>Propionibacteriaceae</taxon>
        <taxon>Tessaracoccus</taxon>
    </lineage>
</organism>
<protein>
    <recommendedName>
        <fullName evidence="4">SnoaL-like domain-containing protein</fullName>
    </recommendedName>
</protein>
<sequence length="176" mass="19289">MPSESPSVSESARVSPTPSPSPTPAESFPGKLPTEDAASSALIAGWQDYLRVLEKYSADPMGFTDFTETQNVTTGNEKVIILDLLSAYREEKVRVIGNFAFRDVEIGTIQLNAEGLRQATLEYCVDRSNMEVVSYEGTQQDTSGLTPTYPETTTLVEGADGVWRVAQVRNDQERTC</sequence>
<gene>
    <name evidence="2" type="ORF">GCM10025789_09020</name>
</gene>
<dbReference type="Proteomes" id="UP001501521">
    <property type="component" value="Unassembled WGS sequence"/>
</dbReference>
<name>A0ABP9F7W7_9ACTN</name>
<evidence type="ECO:0000313" key="3">
    <source>
        <dbReference type="Proteomes" id="UP001501521"/>
    </source>
</evidence>
<keyword evidence="3" id="KW-1185">Reference proteome</keyword>
<dbReference type="EMBL" id="BAABLV010000014">
    <property type="protein sequence ID" value="GAA4893984.1"/>
    <property type="molecule type" value="Genomic_DNA"/>
</dbReference>
<feature type="region of interest" description="Disordered" evidence="1">
    <location>
        <begin position="1"/>
        <end position="33"/>
    </location>
</feature>
<reference evidence="3" key="1">
    <citation type="journal article" date="2019" name="Int. J. Syst. Evol. Microbiol.">
        <title>The Global Catalogue of Microorganisms (GCM) 10K type strain sequencing project: providing services to taxonomists for standard genome sequencing and annotation.</title>
        <authorList>
            <consortium name="The Broad Institute Genomics Platform"/>
            <consortium name="The Broad Institute Genome Sequencing Center for Infectious Disease"/>
            <person name="Wu L."/>
            <person name="Ma J."/>
        </authorList>
    </citation>
    <scope>NUCLEOTIDE SEQUENCE [LARGE SCALE GENOMIC DNA]</scope>
    <source>
        <strain evidence="3">JCM 19125</strain>
    </source>
</reference>
<feature type="compositionally biased region" description="Polar residues" evidence="1">
    <location>
        <begin position="1"/>
        <end position="14"/>
    </location>
</feature>
<accession>A0ABP9F7W7</accession>
<comment type="caution">
    <text evidence="2">The sequence shown here is derived from an EMBL/GenBank/DDBJ whole genome shotgun (WGS) entry which is preliminary data.</text>
</comment>